<keyword evidence="6 12" id="KW-0812">Transmembrane</keyword>
<evidence type="ECO:0000313" key="14">
    <source>
        <dbReference type="RefSeq" id="XP_006823665.1"/>
    </source>
</evidence>
<dbReference type="InterPro" id="IPR004277">
    <property type="entry name" value="PSS"/>
</dbReference>
<dbReference type="GeneID" id="102803211"/>
<organism evidence="13 14">
    <name type="scientific">Saccoglossus kowalevskii</name>
    <name type="common">Acorn worm</name>
    <dbReference type="NCBI Taxonomy" id="10224"/>
    <lineage>
        <taxon>Eukaryota</taxon>
        <taxon>Metazoa</taxon>
        <taxon>Hemichordata</taxon>
        <taxon>Enteropneusta</taxon>
        <taxon>Harrimaniidae</taxon>
        <taxon>Saccoglossus</taxon>
    </lineage>
</organism>
<proteinExistence type="inferred from homology"/>
<comment type="pathway">
    <text evidence="3">Lipid metabolism.</text>
</comment>
<comment type="subcellular location">
    <subcellularLocation>
        <location evidence="1 12">Endoplasmic reticulum membrane</location>
        <topology evidence="1 12">Multi-pass membrane protein</topology>
    </subcellularLocation>
</comment>
<keyword evidence="5 12" id="KW-0808">Transferase</keyword>
<evidence type="ECO:0000313" key="13">
    <source>
        <dbReference type="Proteomes" id="UP000694865"/>
    </source>
</evidence>
<keyword evidence="12" id="KW-0594">Phospholipid biosynthesis</keyword>
<feature type="transmembrane region" description="Helical" evidence="12">
    <location>
        <begin position="96"/>
        <end position="116"/>
    </location>
</feature>
<sequence length="457" mass="53101">MARKGQKNTTAEISDHFSLINEQQVDDITLEFFYKPHTLTLLLIVVLTALYFAFTRDEVTSKENIRDGICCAVFFFLVLSVLTFPNGPFTRPHPALWRIVFGIGVLYLLSLVFILFQSLSDVKYVIHWLYPELRGSEPDSKEYAVNCSQITMEKIWSHFDVFLFSHFFCWILKTMVVRHYGICWTMSITWEITEVAFIHLLPNFAECWWDQLILDILICNGLGIWIGMVICKKLEMRSFKWESIRNIPSTSGKIRRAVLQFTPASWTHVRWLDPTSSYMRVIAVYIMLVLWQVNGLNTFFLKHILLIPTSHSINIYRVVLISIIGAPSIRQYYCYVTDPMCKRLGTQCWVLCAIVMTETLISMKLGMEVFAQTILTNVILWLVVQESRQNDANMSTQYWPISESSQYSKVMDEQSNNLAVHQNNDLSFIYQERRNGHMKTGRVKIKKRAKSQKSGGN</sequence>
<dbReference type="RefSeq" id="XP_006823665.1">
    <property type="nucleotide sequence ID" value="XM_006823602.1"/>
</dbReference>
<dbReference type="PANTHER" id="PTHR15362">
    <property type="entry name" value="PHOSPHATIDYLINOSITOL SYNTHASE"/>
    <property type="match status" value="1"/>
</dbReference>
<dbReference type="Proteomes" id="UP000694865">
    <property type="component" value="Unplaced"/>
</dbReference>
<feature type="transmembrane region" description="Helical" evidence="12">
    <location>
        <begin position="313"/>
        <end position="332"/>
    </location>
</feature>
<evidence type="ECO:0000256" key="4">
    <source>
        <dbReference type="ARBA" id="ARBA00008671"/>
    </source>
</evidence>
<keyword evidence="10 12" id="KW-0472">Membrane</keyword>
<feature type="transmembrane region" description="Helical" evidence="12">
    <location>
        <begin position="277"/>
        <end position="293"/>
    </location>
</feature>
<evidence type="ECO:0000256" key="10">
    <source>
        <dbReference type="ARBA" id="ARBA00023136"/>
    </source>
</evidence>
<comment type="catalytic activity">
    <reaction evidence="12">
        <text>a 1,2-diacyl-sn-glycero-3-phosphoethanolamine + L-serine = a 1,2-diacyl-sn-glycero-3-phospho-L-serine + ethanolamine</text>
        <dbReference type="Rhea" id="RHEA:27606"/>
        <dbReference type="ChEBI" id="CHEBI:33384"/>
        <dbReference type="ChEBI" id="CHEBI:57262"/>
        <dbReference type="ChEBI" id="CHEBI:57603"/>
        <dbReference type="ChEBI" id="CHEBI:64612"/>
        <dbReference type="EC" id="2.7.8.29"/>
    </reaction>
</comment>
<evidence type="ECO:0000256" key="2">
    <source>
        <dbReference type="ARBA" id="ARBA00004916"/>
    </source>
</evidence>
<gene>
    <name evidence="14" type="primary">LOC102803211</name>
</gene>
<dbReference type="PANTHER" id="PTHR15362:SF15">
    <property type="entry name" value="PHOSPHATIDYLSERINE SYNTHASE 1"/>
    <property type="match status" value="1"/>
</dbReference>
<feature type="transmembrane region" description="Helical" evidence="12">
    <location>
        <begin position="212"/>
        <end position="231"/>
    </location>
</feature>
<name>A0ABM0MUH4_SACKO</name>
<comment type="pathway">
    <text evidence="2 12">Phospholipid metabolism; phosphatidylserine biosynthesis.</text>
</comment>
<comment type="similarity">
    <text evidence="4 12">Belongs to the phosphatidyl serine synthase family.</text>
</comment>
<keyword evidence="13" id="KW-1185">Reference proteome</keyword>
<feature type="transmembrane region" description="Helical" evidence="12">
    <location>
        <begin position="65"/>
        <end position="84"/>
    </location>
</feature>
<accession>A0ABM0MUH4</accession>
<keyword evidence="9 12" id="KW-0443">Lipid metabolism</keyword>
<keyword evidence="12" id="KW-0444">Lipid biosynthesis</keyword>
<evidence type="ECO:0000256" key="3">
    <source>
        <dbReference type="ARBA" id="ARBA00005189"/>
    </source>
</evidence>
<dbReference type="Pfam" id="PF03034">
    <property type="entry name" value="PSS"/>
    <property type="match status" value="1"/>
</dbReference>
<reference evidence="14" key="1">
    <citation type="submission" date="2025-08" db="UniProtKB">
        <authorList>
            <consortium name="RefSeq"/>
        </authorList>
    </citation>
    <scope>IDENTIFICATION</scope>
    <source>
        <tissue evidence="14">Testes</tissue>
    </source>
</reference>
<evidence type="ECO:0000256" key="8">
    <source>
        <dbReference type="ARBA" id="ARBA00022989"/>
    </source>
</evidence>
<protein>
    <recommendedName>
        <fullName evidence="12">Phosphatidylserine synthase</fullName>
        <ecNumber evidence="12">2.7.8.29</ecNumber>
    </recommendedName>
    <alternativeName>
        <fullName evidence="12">Serine-exchange enzyme</fullName>
    </alternativeName>
</protein>
<evidence type="ECO:0000256" key="6">
    <source>
        <dbReference type="ARBA" id="ARBA00022692"/>
    </source>
</evidence>
<keyword evidence="11 12" id="KW-1208">Phospholipid metabolism</keyword>
<evidence type="ECO:0000256" key="9">
    <source>
        <dbReference type="ARBA" id="ARBA00023098"/>
    </source>
</evidence>
<keyword evidence="7 12" id="KW-0256">Endoplasmic reticulum</keyword>
<evidence type="ECO:0000256" key="7">
    <source>
        <dbReference type="ARBA" id="ARBA00022824"/>
    </source>
</evidence>
<evidence type="ECO:0000256" key="11">
    <source>
        <dbReference type="ARBA" id="ARBA00023264"/>
    </source>
</evidence>
<comment type="function">
    <text evidence="12">Catalyzes a base-exchange reaction in which the polar head group of phosphatidylethanolamine (PE) is replaced by L-serine.</text>
</comment>
<feature type="transmembrane region" description="Helical" evidence="12">
    <location>
        <begin position="32"/>
        <end position="53"/>
    </location>
</feature>
<keyword evidence="8 12" id="KW-1133">Transmembrane helix</keyword>
<dbReference type="EC" id="2.7.8.29" evidence="12"/>
<evidence type="ECO:0000256" key="1">
    <source>
        <dbReference type="ARBA" id="ARBA00004477"/>
    </source>
</evidence>
<evidence type="ECO:0000256" key="5">
    <source>
        <dbReference type="ARBA" id="ARBA00022679"/>
    </source>
</evidence>
<feature type="transmembrane region" description="Helical" evidence="12">
    <location>
        <begin position="180"/>
        <end position="200"/>
    </location>
</feature>
<evidence type="ECO:0000256" key="12">
    <source>
        <dbReference type="RuleBase" id="RU368094"/>
    </source>
</evidence>